<dbReference type="EMBL" id="MGIN01000018">
    <property type="protein sequence ID" value="OGM89587.1"/>
    <property type="molecule type" value="Genomic_DNA"/>
</dbReference>
<keyword evidence="1" id="KW-1133">Transmembrane helix</keyword>
<evidence type="ECO:0000256" key="1">
    <source>
        <dbReference type="SAM" id="Phobius"/>
    </source>
</evidence>
<evidence type="ECO:0000313" key="3">
    <source>
        <dbReference type="Proteomes" id="UP000178303"/>
    </source>
</evidence>
<protein>
    <submittedName>
        <fullName evidence="2">Uncharacterized protein</fullName>
    </submittedName>
</protein>
<sequence>MNQYLQYILDSFVYNIVDAVMFGLGLAILIKLISLATPLRGWEKIKESSLALAIIWITILIIFGAYTISGYFVPEV</sequence>
<proteinExistence type="predicted"/>
<feature type="transmembrane region" description="Helical" evidence="1">
    <location>
        <begin position="12"/>
        <end position="30"/>
    </location>
</feature>
<gene>
    <name evidence="2" type="ORF">A2108_01160</name>
</gene>
<dbReference type="AlphaFoldDB" id="A0A1F8DLT3"/>
<keyword evidence="1" id="KW-0812">Transmembrane</keyword>
<accession>A0A1F8DLT3</accession>
<keyword evidence="1" id="KW-0472">Membrane</keyword>
<dbReference type="Proteomes" id="UP000178303">
    <property type="component" value="Unassembled WGS sequence"/>
</dbReference>
<reference evidence="2 3" key="1">
    <citation type="journal article" date="2016" name="Nat. Commun.">
        <title>Thousands of microbial genomes shed light on interconnected biogeochemical processes in an aquifer system.</title>
        <authorList>
            <person name="Anantharaman K."/>
            <person name="Brown C.T."/>
            <person name="Hug L.A."/>
            <person name="Sharon I."/>
            <person name="Castelle C.J."/>
            <person name="Probst A.J."/>
            <person name="Thomas B.C."/>
            <person name="Singh A."/>
            <person name="Wilkins M.J."/>
            <person name="Karaoz U."/>
            <person name="Brodie E.L."/>
            <person name="Williams K.H."/>
            <person name="Hubbard S.S."/>
            <person name="Banfield J.F."/>
        </authorList>
    </citation>
    <scope>NUCLEOTIDE SEQUENCE [LARGE SCALE GENOMIC DNA]</scope>
</reference>
<organism evidence="2 3">
    <name type="scientific">Candidatus Wolfebacteria bacterium GWA1_42_9</name>
    <dbReference type="NCBI Taxonomy" id="1802553"/>
    <lineage>
        <taxon>Bacteria</taxon>
        <taxon>Candidatus Wolfeibacteriota</taxon>
    </lineage>
</organism>
<feature type="transmembrane region" description="Helical" evidence="1">
    <location>
        <begin position="50"/>
        <end position="73"/>
    </location>
</feature>
<comment type="caution">
    <text evidence="2">The sequence shown here is derived from an EMBL/GenBank/DDBJ whole genome shotgun (WGS) entry which is preliminary data.</text>
</comment>
<evidence type="ECO:0000313" key="2">
    <source>
        <dbReference type="EMBL" id="OGM89587.1"/>
    </source>
</evidence>
<name>A0A1F8DLT3_9BACT</name>